<evidence type="ECO:0000256" key="1">
    <source>
        <dbReference type="ARBA" id="ARBA00001954"/>
    </source>
</evidence>
<dbReference type="PANTHER" id="PTHR20883:SF48">
    <property type="entry name" value="ECTOINE DIOXYGENASE"/>
    <property type="match status" value="1"/>
</dbReference>
<dbReference type="SUPFAM" id="SSF51197">
    <property type="entry name" value="Clavaminate synthase-like"/>
    <property type="match status" value="1"/>
</dbReference>
<sequence length="244" mass="27402">MNSTWNPQLCRDGCQFLPQVLEAHQLAEVSATLERLLVSEDEGVLRSRGTAYGVRNLLRLWPEVVDLVRLPAVREQVQSILGERGGVVRGLVFDKPPERSWTLPWHRDRTLAIERVPEDLLDFAHPTHKAGTAHILAPNWLLGEMLTLRFSIDPMTAENGPLVVMPGSHQTDSAGDGDLDAPNTTLMQTVFCDAGDVFMMRPLLAHSSLVSQAGTSMRRRIIHLELCSREQLPGEFCWEHFLRI</sequence>
<dbReference type="PANTHER" id="PTHR20883">
    <property type="entry name" value="PHYTANOYL-COA DIOXYGENASE DOMAIN CONTAINING 1"/>
    <property type="match status" value="1"/>
</dbReference>
<keyword evidence="3" id="KW-1185">Reference proteome</keyword>
<protein>
    <submittedName>
        <fullName evidence="2">Phytanoyl-CoA dioxygenase (PhyH)</fullName>
    </submittedName>
</protein>
<proteinExistence type="predicted"/>
<dbReference type="Pfam" id="PF05721">
    <property type="entry name" value="PhyH"/>
    <property type="match status" value="1"/>
</dbReference>
<keyword evidence="2" id="KW-0560">Oxidoreductase</keyword>
<dbReference type="OrthoDB" id="9791262at2"/>
<gene>
    <name evidence="2" type="ORF">Q31a_59960</name>
</gene>
<accession>A0A518GG78</accession>
<dbReference type="Proteomes" id="UP000318017">
    <property type="component" value="Chromosome"/>
</dbReference>
<reference evidence="2 3" key="1">
    <citation type="submission" date="2019-02" db="EMBL/GenBank/DDBJ databases">
        <title>Deep-cultivation of Planctomycetes and their phenomic and genomic characterization uncovers novel biology.</title>
        <authorList>
            <person name="Wiegand S."/>
            <person name="Jogler M."/>
            <person name="Boedeker C."/>
            <person name="Pinto D."/>
            <person name="Vollmers J."/>
            <person name="Rivas-Marin E."/>
            <person name="Kohn T."/>
            <person name="Peeters S.H."/>
            <person name="Heuer A."/>
            <person name="Rast P."/>
            <person name="Oberbeckmann S."/>
            <person name="Bunk B."/>
            <person name="Jeske O."/>
            <person name="Meyerdierks A."/>
            <person name="Storesund J.E."/>
            <person name="Kallscheuer N."/>
            <person name="Luecker S."/>
            <person name="Lage O.M."/>
            <person name="Pohl T."/>
            <person name="Merkel B.J."/>
            <person name="Hornburger P."/>
            <person name="Mueller R.-W."/>
            <person name="Bruemmer F."/>
            <person name="Labrenz M."/>
            <person name="Spormann A.M."/>
            <person name="Op den Camp H."/>
            <person name="Overmann J."/>
            <person name="Amann R."/>
            <person name="Jetten M.S.M."/>
            <person name="Mascher T."/>
            <person name="Medema M.H."/>
            <person name="Devos D.P."/>
            <person name="Kaster A.-K."/>
            <person name="Ovreas L."/>
            <person name="Rohde M."/>
            <person name="Galperin M.Y."/>
            <person name="Jogler C."/>
        </authorList>
    </citation>
    <scope>NUCLEOTIDE SEQUENCE [LARGE SCALE GENOMIC DNA]</scope>
    <source>
        <strain evidence="2 3">Q31a</strain>
    </source>
</reference>
<dbReference type="Gene3D" id="2.60.120.620">
    <property type="entry name" value="q2cbj1_9rhob like domain"/>
    <property type="match status" value="1"/>
</dbReference>
<evidence type="ECO:0000313" key="2">
    <source>
        <dbReference type="EMBL" id="QDV27604.1"/>
    </source>
</evidence>
<dbReference type="AlphaFoldDB" id="A0A518GG78"/>
<evidence type="ECO:0000313" key="3">
    <source>
        <dbReference type="Proteomes" id="UP000318017"/>
    </source>
</evidence>
<dbReference type="EMBL" id="CP036298">
    <property type="protein sequence ID" value="QDV27604.1"/>
    <property type="molecule type" value="Genomic_DNA"/>
</dbReference>
<comment type="cofactor">
    <cofactor evidence="1">
        <name>Fe(2+)</name>
        <dbReference type="ChEBI" id="CHEBI:29033"/>
    </cofactor>
</comment>
<name>A0A518GG78_9BACT</name>
<keyword evidence="2" id="KW-0223">Dioxygenase</keyword>
<dbReference type="InterPro" id="IPR008775">
    <property type="entry name" value="Phytyl_CoA_dOase-like"/>
</dbReference>
<dbReference type="GO" id="GO:0016706">
    <property type="term" value="F:2-oxoglutarate-dependent dioxygenase activity"/>
    <property type="evidence" value="ECO:0007669"/>
    <property type="project" value="UniProtKB-ARBA"/>
</dbReference>
<dbReference type="KEGG" id="ahel:Q31a_59960"/>
<dbReference type="RefSeq" id="WP_145085242.1">
    <property type="nucleotide sequence ID" value="NZ_CP036298.1"/>
</dbReference>
<dbReference type="GO" id="GO:0005506">
    <property type="term" value="F:iron ion binding"/>
    <property type="evidence" value="ECO:0007669"/>
    <property type="project" value="UniProtKB-ARBA"/>
</dbReference>
<organism evidence="2 3">
    <name type="scientific">Aureliella helgolandensis</name>
    <dbReference type="NCBI Taxonomy" id="2527968"/>
    <lineage>
        <taxon>Bacteria</taxon>
        <taxon>Pseudomonadati</taxon>
        <taxon>Planctomycetota</taxon>
        <taxon>Planctomycetia</taxon>
        <taxon>Pirellulales</taxon>
        <taxon>Pirellulaceae</taxon>
        <taxon>Aureliella</taxon>
    </lineage>
</organism>